<accession>A0A2S0N363</accession>
<dbReference type="Proteomes" id="UP000239326">
    <property type="component" value="Chromosome"/>
</dbReference>
<dbReference type="KEGG" id="simp:C6571_15320"/>
<reference evidence="1 2" key="1">
    <citation type="submission" date="2018-03" db="EMBL/GenBank/DDBJ databases">
        <title>Genome sequencing of Simplicispira sp.</title>
        <authorList>
            <person name="Kim S.-J."/>
            <person name="Heo J."/>
            <person name="Kwon S.-W."/>
        </authorList>
    </citation>
    <scope>NUCLEOTIDE SEQUENCE [LARGE SCALE GENOMIC DNA]</scope>
    <source>
        <strain evidence="1 2">SC1-8</strain>
    </source>
</reference>
<organism evidence="1 2">
    <name type="scientific">Simplicispira suum</name>
    <dbReference type="NCBI Taxonomy" id="2109915"/>
    <lineage>
        <taxon>Bacteria</taxon>
        <taxon>Pseudomonadati</taxon>
        <taxon>Pseudomonadota</taxon>
        <taxon>Betaproteobacteria</taxon>
        <taxon>Burkholderiales</taxon>
        <taxon>Comamonadaceae</taxon>
        <taxon>Simplicispira</taxon>
    </lineage>
</organism>
<evidence type="ECO:0000313" key="1">
    <source>
        <dbReference type="EMBL" id="AVO42477.1"/>
    </source>
</evidence>
<dbReference type="EMBL" id="CP027669">
    <property type="protein sequence ID" value="AVO42477.1"/>
    <property type="molecule type" value="Genomic_DNA"/>
</dbReference>
<dbReference type="SUPFAM" id="SSF55073">
    <property type="entry name" value="Nucleotide cyclase"/>
    <property type="match status" value="1"/>
</dbReference>
<keyword evidence="2" id="KW-1185">Reference proteome</keyword>
<name>A0A2S0N363_9BURK</name>
<protein>
    <recommendedName>
        <fullName evidence="3">Guanylate cyclase domain-containing protein</fullName>
    </recommendedName>
</protein>
<proteinExistence type="predicted"/>
<sequence length="239" mass="26118">MPTIVEHQRFVVHIDVLGMSALVAKDPELAWSLLGRLVEARKDAHATSLTFLDTAETVATPQHVHAVTFSDTIVLFTLGAALNDLRTILVMTTQLLSRALHLCVPVRIGIAVGTFFFNLDESMYAGPALIEAYHLGESAQWIGIVTSQEVYRRAMEAHLQSGASDIVSPTDIPFEGSARPGYAVNWPVILRNSIAAPLPVTAKQVYQGFAQYFGPFEALDPRVHQKYENTAAFMNANAA</sequence>
<dbReference type="OrthoDB" id="8235971at2"/>
<evidence type="ECO:0000313" key="2">
    <source>
        <dbReference type="Proteomes" id="UP000239326"/>
    </source>
</evidence>
<dbReference type="InterPro" id="IPR029787">
    <property type="entry name" value="Nucleotide_cyclase"/>
</dbReference>
<evidence type="ECO:0008006" key="3">
    <source>
        <dbReference type="Google" id="ProtNLM"/>
    </source>
</evidence>
<dbReference type="RefSeq" id="WP_106447453.1">
    <property type="nucleotide sequence ID" value="NZ_CP027669.1"/>
</dbReference>
<gene>
    <name evidence="1" type="ORF">C6571_15320</name>
</gene>
<dbReference type="AlphaFoldDB" id="A0A2S0N363"/>